<protein>
    <submittedName>
        <fullName evidence="2">PiggyBac transposable element-derived protein 4</fullName>
    </submittedName>
</protein>
<evidence type="ECO:0000313" key="2">
    <source>
        <dbReference type="EMBL" id="EFN76502.1"/>
    </source>
</evidence>
<dbReference type="Proteomes" id="UP000008237">
    <property type="component" value="Unassembled WGS sequence"/>
</dbReference>
<gene>
    <name evidence="2" type="ORF">EAI_06283</name>
</gene>
<dbReference type="InParanoid" id="E2C6C9"/>
<proteinExistence type="predicted"/>
<dbReference type="OMA" id="INFREEV"/>
<dbReference type="Pfam" id="PF13843">
    <property type="entry name" value="DDE_Tnp_1_7"/>
    <property type="match status" value="1"/>
</dbReference>
<dbReference type="PANTHER" id="PTHR46599:SF3">
    <property type="entry name" value="PIGGYBAC TRANSPOSABLE ELEMENT-DERIVED PROTEIN 4"/>
    <property type="match status" value="1"/>
</dbReference>
<keyword evidence="3" id="KW-1185">Reference proteome</keyword>
<dbReference type="STRING" id="610380.E2C6C9"/>
<reference evidence="2 3" key="1">
    <citation type="journal article" date="2010" name="Science">
        <title>Genomic comparison of the ants Camponotus floridanus and Harpegnathos saltator.</title>
        <authorList>
            <person name="Bonasio R."/>
            <person name="Zhang G."/>
            <person name="Ye C."/>
            <person name="Mutti N.S."/>
            <person name="Fang X."/>
            <person name="Qin N."/>
            <person name="Donahue G."/>
            <person name="Yang P."/>
            <person name="Li Q."/>
            <person name="Li C."/>
            <person name="Zhang P."/>
            <person name="Huang Z."/>
            <person name="Berger S.L."/>
            <person name="Reinberg D."/>
            <person name="Wang J."/>
            <person name="Liebig J."/>
        </authorList>
    </citation>
    <scope>NUCLEOTIDE SEQUENCE [LARGE SCALE GENOMIC DNA]</scope>
    <source>
        <strain evidence="2 3">R22 G/1</strain>
    </source>
</reference>
<organism evidence="3">
    <name type="scientific">Harpegnathos saltator</name>
    <name type="common">Jerdon's jumping ant</name>
    <dbReference type="NCBI Taxonomy" id="610380"/>
    <lineage>
        <taxon>Eukaryota</taxon>
        <taxon>Metazoa</taxon>
        <taxon>Ecdysozoa</taxon>
        <taxon>Arthropoda</taxon>
        <taxon>Hexapoda</taxon>
        <taxon>Insecta</taxon>
        <taxon>Pterygota</taxon>
        <taxon>Neoptera</taxon>
        <taxon>Endopterygota</taxon>
        <taxon>Hymenoptera</taxon>
        <taxon>Apocrita</taxon>
        <taxon>Aculeata</taxon>
        <taxon>Formicoidea</taxon>
        <taxon>Formicidae</taxon>
        <taxon>Ponerinae</taxon>
        <taxon>Ponerini</taxon>
        <taxon>Harpegnathos</taxon>
    </lineage>
</organism>
<feature type="domain" description="PiggyBac transposable element-derived protein" evidence="1">
    <location>
        <begin position="3"/>
        <end position="315"/>
    </location>
</feature>
<evidence type="ECO:0000313" key="3">
    <source>
        <dbReference type="Proteomes" id="UP000008237"/>
    </source>
</evidence>
<dbReference type="InterPro" id="IPR029526">
    <property type="entry name" value="PGBD"/>
</dbReference>
<dbReference type="PANTHER" id="PTHR46599">
    <property type="entry name" value="PIGGYBAC TRANSPOSABLE ELEMENT-DERIVED PROTEIN 4"/>
    <property type="match status" value="1"/>
</dbReference>
<evidence type="ECO:0000259" key="1">
    <source>
        <dbReference type="Pfam" id="PF13843"/>
    </source>
</evidence>
<dbReference type="AlphaFoldDB" id="E2C6C9"/>
<accession>E2C6C9</accession>
<name>E2C6C9_HARSA</name>
<feature type="non-terminal residue" evidence="2">
    <location>
        <position position="322"/>
    </location>
</feature>
<dbReference type="FunCoup" id="E2C6C9">
    <property type="interactions" value="53"/>
</dbReference>
<dbReference type="EMBL" id="GL453093">
    <property type="protein sequence ID" value="EFN76502.1"/>
    <property type="molecule type" value="Genomic_DNA"/>
</dbReference>
<sequence length="322" mass="38156">KMSKWNDITLAEMKKFLGMIIMMGQVKKDVKDDYWSSEFYTKTPSFSTIMPHNRFRQIWNTWHFSNNQTITGSNKLEKIQPIFSYLLDKFKSVYTPRKELSLDESIIPWRGKLSIKTYNPAKIIKYGLLCRMLYEARSGYISNMEIYCTEGKKLDQTIMSLLDKNICLGYHLYMDNYYNSINTAELLMKNDTRVCGTIRANRGVPEFLQHFRLKTGEYAFKRKGEILVQVWKPKQKIVYMVSTIHSAELTKTNKIYWKTKQEIIKPHSVIDYNKYMMGVDLANQYLSYYSIMRKTVKWTKKTVLLLLNCAKFNAFKLYIELN</sequence>
<feature type="non-terminal residue" evidence="2">
    <location>
        <position position="1"/>
    </location>
</feature>
<dbReference type="OrthoDB" id="8194810at2759"/>